<organism evidence="1 2">
    <name type="scientific">Reticulomyxa filosa</name>
    <dbReference type="NCBI Taxonomy" id="46433"/>
    <lineage>
        <taxon>Eukaryota</taxon>
        <taxon>Sar</taxon>
        <taxon>Rhizaria</taxon>
        <taxon>Retaria</taxon>
        <taxon>Foraminifera</taxon>
        <taxon>Monothalamids</taxon>
        <taxon>Reticulomyxidae</taxon>
        <taxon>Reticulomyxa</taxon>
    </lineage>
</organism>
<accession>X6MNP6</accession>
<dbReference type="Proteomes" id="UP000023152">
    <property type="component" value="Unassembled WGS sequence"/>
</dbReference>
<name>X6MNP6_RETFI</name>
<sequence>MLTQLQQNFSRIDREVVLEAWSYCNENIAEAKILLTLITENALQETLIFAGFFFFLENKTLGQQSHLMNLFNQFGNKVERVTILQTWKNFSQIYCETREKLREICSTYDINELKESNEIKIMREMCLHILWNILKHPKKIKYRQISNQGLYDNLKRKCYRLGTNVDQIFDVMKYNLFQFKFEKRNDENWYCFHNNDIQLLLLWKCYKAFVNEQRMYYVYLFIFYNKIANVTNSDFKIEYKTRYDIPERVIMLKDDKWREYEIAFDYQHRTIMLLSINENEDKEKSKLKIEPLQVGNPNKSSLEFNVHIQWYNDLNNEFNSFCVNSKDGHMRTHKEPLNPYSMTLKQGIQRFKDKLQLLQHFMFGADEFLYFECEFDKCEPSIPANMSDGDVLLHDIYKHLPHYPSIHVCWKIKGDLIVPYKHTIDTERANSPNIVDFDDEFISSNEKPTFNPFLYECDVYRLRTIKDIIYLKMTRSNELKKLLHEVIQNGYLSDLITFQYTENKHKKNQLHEIIKQQINFNEVNPNELILNDKILTILNEVKILYHDDIHKQMGYTLQLYHICAVLLYCGRSCNVQFSYDQIQFRHYKWPYLDKSLQGAVMILHSHERREEDSTELYCGLKNVRLENIKEIKSGCFISHVSTSDDIQVAQTYRTDQGCILHFHPSMRRSDGIWSFDVSWMSPFKHEREILFSRPGISFIKDEKTHKELSGWNAKVESEDEHTQMILLTWTEYDKFIQQAMQISAIWNYSIDLNIIYLLLKSSKGSIDKKVQLLFEFEEWKLKNSNEQKYIKKINEFVERRCCNHSVNLFFMFLHENEINEAFESAQIFTVRKGLPFVEKDKMI</sequence>
<evidence type="ECO:0000313" key="2">
    <source>
        <dbReference type="Proteomes" id="UP000023152"/>
    </source>
</evidence>
<comment type="caution">
    <text evidence="1">The sequence shown here is derived from an EMBL/GenBank/DDBJ whole genome shotgun (WGS) entry which is preliminary data.</text>
</comment>
<proteinExistence type="predicted"/>
<reference evidence="1 2" key="1">
    <citation type="journal article" date="2013" name="Curr. Biol.">
        <title>The Genome of the Foraminiferan Reticulomyxa filosa.</title>
        <authorList>
            <person name="Glockner G."/>
            <person name="Hulsmann N."/>
            <person name="Schleicher M."/>
            <person name="Noegel A.A."/>
            <person name="Eichinger L."/>
            <person name="Gallinger C."/>
            <person name="Pawlowski J."/>
            <person name="Sierra R."/>
            <person name="Euteneuer U."/>
            <person name="Pillet L."/>
            <person name="Moustafa A."/>
            <person name="Platzer M."/>
            <person name="Groth M."/>
            <person name="Szafranski K."/>
            <person name="Schliwa M."/>
        </authorList>
    </citation>
    <scope>NUCLEOTIDE SEQUENCE [LARGE SCALE GENOMIC DNA]</scope>
</reference>
<dbReference type="OrthoDB" id="9990006at2759"/>
<protein>
    <submittedName>
        <fullName evidence="1">Uncharacterized protein</fullName>
    </submittedName>
</protein>
<gene>
    <name evidence="1" type="ORF">RFI_21907</name>
</gene>
<keyword evidence="2" id="KW-1185">Reference proteome</keyword>
<evidence type="ECO:0000313" key="1">
    <source>
        <dbReference type="EMBL" id="ETO15459.1"/>
    </source>
</evidence>
<dbReference type="EMBL" id="ASPP01019110">
    <property type="protein sequence ID" value="ETO15459.1"/>
    <property type="molecule type" value="Genomic_DNA"/>
</dbReference>
<dbReference type="AlphaFoldDB" id="X6MNP6"/>